<evidence type="ECO:0000313" key="4">
    <source>
        <dbReference type="Proteomes" id="UP000605568"/>
    </source>
</evidence>
<feature type="domain" description="Gfo/Idh/MocA-like oxidoreductase N-terminal" evidence="1">
    <location>
        <begin position="3"/>
        <end position="118"/>
    </location>
</feature>
<dbReference type="InterPro" id="IPR036291">
    <property type="entry name" value="NAD(P)-bd_dom_sf"/>
</dbReference>
<dbReference type="InterPro" id="IPR055170">
    <property type="entry name" value="GFO_IDH_MocA-like_dom"/>
</dbReference>
<gene>
    <name evidence="3" type="ORF">GCM10017774_29070</name>
</gene>
<feature type="domain" description="GFO/IDH/MocA-like oxidoreductase" evidence="2">
    <location>
        <begin position="127"/>
        <end position="241"/>
    </location>
</feature>
<dbReference type="PANTHER" id="PTHR43377">
    <property type="entry name" value="BILIVERDIN REDUCTASE A"/>
    <property type="match status" value="1"/>
</dbReference>
<dbReference type="Gene3D" id="3.30.360.10">
    <property type="entry name" value="Dihydrodipicolinate Reductase, domain 2"/>
    <property type="match status" value="1"/>
</dbReference>
<proteinExistence type="predicted"/>
<dbReference type="InterPro" id="IPR051450">
    <property type="entry name" value="Gfo/Idh/MocA_Oxidoreductases"/>
</dbReference>
<dbReference type="PANTHER" id="PTHR43377:SF1">
    <property type="entry name" value="BILIVERDIN REDUCTASE A"/>
    <property type="match status" value="1"/>
</dbReference>
<name>A0ABQ3MLT5_9PSEU</name>
<evidence type="ECO:0000259" key="1">
    <source>
        <dbReference type="Pfam" id="PF01408"/>
    </source>
</evidence>
<organism evidence="3 4">
    <name type="scientific">Lentzea cavernae</name>
    <dbReference type="NCBI Taxonomy" id="2020703"/>
    <lineage>
        <taxon>Bacteria</taxon>
        <taxon>Bacillati</taxon>
        <taxon>Actinomycetota</taxon>
        <taxon>Actinomycetes</taxon>
        <taxon>Pseudonocardiales</taxon>
        <taxon>Pseudonocardiaceae</taxon>
        <taxon>Lentzea</taxon>
    </lineage>
</organism>
<keyword evidence="4" id="KW-1185">Reference proteome</keyword>
<reference evidence="4" key="1">
    <citation type="journal article" date="2019" name="Int. J. Syst. Evol. Microbiol.">
        <title>The Global Catalogue of Microorganisms (GCM) 10K type strain sequencing project: providing services to taxonomists for standard genome sequencing and annotation.</title>
        <authorList>
            <consortium name="The Broad Institute Genomics Platform"/>
            <consortium name="The Broad Institute Genome Sequencing Center for Infectious Disease"/>
            <person name="Wu L."/>
            <person name="Ma J."/>
        </authorList>
    </citation>
    <scope>NUCLEOTIDE SEQUENCE [LARGE SCALE GENOMIC DNA]</scope>
    <source>
        <strain evidence="4">CGMCC 4.7367</strain>
    </source>
</reference>
<comment type="caution">
    <text evidence="3">The sequence shown here is derived from an EMBL/GenBank/DDBJ whole genome shotgun (WGS) entry which is preliminary data.</text>
</comment>
<evidence type="ECO:0000313" key="3">
    <source>
        <dbReference type="EMBL" id="GHH38706.1"/>
    </source>
</evidence>
<dbReference type="SUPFAM" id="SSF55347">
    <property type="entry name" value="Glyceraldehyde-3-phosphate dehydrogenase-like, C-terminal domain"/>
    <property type="match status" value="1"/>
</dbReference>
<protein>
    <submittedName>
        <fullName evidence="3">Dehydrogenase</fullName>
    </submittedName>
</protein>
<dbReference type="RefSeq" id="WP_191298445.1">
    <property type="nucleotide sequence ID" value="NZ_BNAR01000004.1"/>
</dbReference>
<dbReference type="SUPFAM" id="SSF51735">
    <property type="entry name" value="NAD(P)-binding Rossmann-fold domains"/>
    <property type="match status" value="1"/>
</dbReference>
<dbReference type="Proteomes" id="UP000605568">
    <property type="component" value="Unassembled WGS sequence"/>
</dbReference>
<dbReference type="Pfam" id="PF01408">
    <property type="entry name" value="GFO_IDH_MocA"/>
    <property type="match status" value="1"/>
</dbReference>
<dbReference type="InterPro" id="IPR000683">
    <property type="entry name" value="Gfo/Idh/MocA-like_OxRdtase_N"/>
</dbReference>
<dbReference type="Gene3D" id="3.40.50.720">
    <property type="entry name" value="NAD(P)-binding Rossmann-like Domain"/>
    <property type="match status" value="1"/>
</dbReference>
<sequence>MTNVALVGCGAMGEIVARTVYPALGGLVAAIDPDPARAAAVAELTGARPFTSLARARQEVGIDAVDVRVPHHLHATVVLEALGAGCHVLVEKPFATTLADGRAMVTAAEESGLVLAVAENYPHMQAVRDARTAVRTGVIGEVLALRSTRAYQVGGVWVRDGWRHGTGPSGGILLDQGTHQVSLVRCLGGPVRAVSAAGGADMVSLTLMMASGVVAQSLLTWSSPGPADQAEATVIGSGGRLDVLVDYDADGGGCDIWTPGGTSLLGKENYYDSHRLMVEDWLQAISSGTEPVVPGNEGLEDLRVVLAAARSLDEGGGFVEVASTEGS</sequence>
<evidence type="ECO:0000259" key="2">
    <source>
        <dbReference type="Pfam" id="PF22725"/>
    </source>
</evidence>
<accession>A0ABQ3MLT5</accession>
<dbReference type="EMBL" id="BNAR01000004">
    <property type="protein sequence ID" value="GHH38706.1"/>
    <property type="molecule type" value="Genomic_DNA"/>
</dbReference>
<dbReference type="Pfam" id="PF22725">
    <property type="entry name" value="GFO_IDH_MocA_C3"/>
    <property type="match status" value="1"/>
</dbReference>